<name>A0A8J9V223_9NEOP</name>
<keyword evidence="2" id="KW-1185">Reference proteome</keyword>
<protein>
    <submittedName>
        <fullName evidence="1">Uncharacterized protein</fullName>
    </submittedName>
</protein>
<dbReference type="AlphaFoldDB" id="A0A8J9V223"/>
<evidence type="ECO:0000313" key="2">
    <source>
        <dbReference type="Proteomes" id="UP000838878"/>
    </source>
</evidence>
<gene>
    <name evidence="1" type="ORF">BINO364_LOCUS5036</name>
</gene>
<accession>A0A8J9V223</accession>
<dbReference type="Proteomes" id="UP000838878">
    <property type="component" value="Chromosome 13"/>
</dbReference>
<evidence type="ECO:0000313" key="1">
    <source>
        <dbReference type="EMBL" id="CAH0718580.1"/>
    </source>
</evidence>
<dbReference type="EMBL" id="OV170233">
    <property type="protein sequence ID" value="CAH0718580.1"/>
    <property type="molecule type" value="Genomic_DNA"/>
</dbReference>
<feature type="non-terminal residue" evidence="1">
    <location>
        <position position="115"/>
    </location>
</feature>
<reference evidence="1" key="1">
    <citation type="submission" date="2021-12" db="EMBL/GenBank/DDBJ databases">
        <authorList>
            <person name="Martin H S."/>
        </authorList>
    </citation>
    <scope>NUCLEOTIDE SEQUENCE</scope>
</reference>
<proteinExistence type="predicted"/>
<organism evidence="1 2">
    <name type="scientific">Brenthis ino</name>
    <name type="common">lesser marbled fritillary</name>
    <dbReference type="NCBI Taxonomy" id="405034"/>
    <lineage>
        <taxon>Eukaryota</taxon>
        <taxon>Metazoa</taxon>
        <taxon>Ecdysozoa</taxon>
        <taxon>Arthropoda</taxon>
        <taxon>Hexapoda</taxon>
        <taxon>Insecta</taxon>
        <taxon>Pterygota</taxon>
        <taxon>Neoptera</taxon>
        <taxon>Endopterygota</taxon>
        <taxon>Lepidoptera</taxon>
        <taxon>Glossata</taxon>
        <taxon>Ditrysia</taxon>
        <taxon>Papilionoidea</taxon>
        <taxon>Nymphalidae</taxon>
        <taxon>Heliconiinae</taxon>
        <taxon>Argynnini</taxon>
        <taxon>Brenthis</taxon>
    </lineage>
</organism>
<sequence>MVLVANAGLRTPSGTLAHYLTAYTPDSFTRSDYLRPQLSTYTADSFTRSDYYLRPPSPVQPRSSLSLRADSMDVPRIMHTSSVHLIRQARVRSPPSPECDCLPIDPIPPPELFDF</sequence>
<dbReference type="OrthoDB" id="504170at2759"/>